<evidence type="ECO:0000256" key="6">
    <source>
        <dbReference type="SAM" id="MobiDB-lite"/>
    </source>
</evidence>
<keyword evidence="1" id="KW-0677">Repeat</keyword>
<feature type="compositionally biased region" description="Low complexity" evidence="6">
    <location>
        <begin position="2188"/>
        <end position="2198"/>
    </location>
</feature>
<feature type="region of interest" description="Disordered" evidence="6">
    <location>
        <begin position="1743"/>
        <end position="1762"/>
    </location>
</feature>
<feature type="region of interest" description="Disordered" evidence="6">
    <location>
        <begin position="1455"/>
        <end position="1493"/>
    </location>
</feature>
<dbReference type="Proteomes" id="UP000053201">
    <property type="component" value="Unassembled WGS sequence"/>
</dbReference>
<evidence type="ECO:0000259" key="8">
    <source>
        <dbReference type="Pfam" id="PF09169"/>
    </source>
</evidence>
<feature type="compositionally biased region" description="Polar residues" evidence="6">
    <location>
        <begin position="2171"/>
        <end position="2181"/>
    </location>
</feature>
<dbReference type="GO" id="GO:0006355">
    <property type="term" value="P:regulation of DNA-templated transcription"/>
    <property type="evidence" value="ECO:0007669"/>
    <property type="project" value="TreeGrafter"/>
</dbReference>
<dbReference type="InterPro" id="IPR036315">
    <property type="entry name" value="BRCA2_hlx_sf"/>
</dbReference>
<feature type="compositionally biased region" description="Polar residues" evidence="6">
    <location>
        <begin position="740"/>
        <end position="749"/>
    </location>
</feature>
<organism evidence="9 10">
    <name type="scientific">Spizellomyces punctatus (strain DAOM BR117)</name>
    <dbReference type="NCBI Taxonomy" id="645134"/>
    <lineage>
        <taxon>Eukaryota</taxon>
        <taxon>Fungi</taxon>
        <taxon>Fungi incertae sedis</taxon>
        <taxon>Chytridiomycota</taxon>
        <taxon>Chytridiomycota incertae sedis</taxon>
        <taxon>Chytridiomycetes</taxon>
        <taxon>Spizellomycetales</taxon>
        <taxon>Spizellomycetaceae</taxon>
        <taxon>Spizellomyces</taxon>
    </lineage>
</organism>
<dbReference type="InterPro" id="IPR015187">
    <property type="entry name" value="BRCA2_OB_1"/>
</dbReference>
<feature type="compositionally biased region" description="Low complexity" evidence="6">
    <location>
        <begin position="118"/>
        <end position="132"/>
    </location>
</feature>
<feature type="region of interest" description="Disordered" evidence="6">
    <location>
        <begin position="466"/>
        <end position="489"/>
    </location>
</feature>
<dbReference type="PANTHER" id="PTHR11289">
    <property type="entry name" value="BREAST CANCER TYPE 2 SUSCEPTIBILITY PROTEIN BRCA2"/>
    <property type="match status" value="1"/>
</dbReference>
<protein>
    <submittedName>
        <fullName evidence="9">Uncharacterized protein</fullName>
    </submittedName>
</protein>
<evidence type="ECO:0000256" key="4">
    <source>
        <dbReference type="ARBA" id="ARBA00023172"/>
    </source>
</evidence>
<dbReference type="SUPFAM" id="SSF50249">
    <property type="entry name" value="Nucleic acid-binding proteins"/>
    <property type="match status" value="2"/>
</dbReference>
<feature type="compositionally biased region" description="Polar residues" evidence="6">
    <location>
        <begin position="546"/>
        <end position="559"/>
    </location>
</feature>
<dbReference type="GeneID" id="27685829"/>
<evidence type="ECO:0000256" key="3">
    <source>
        <dbReference type="ARBA" id="ARBA00023125"/>
    </source>
</evidence>
<dbReference type="GO" id="GO:0000724">
    <property type="term" value="P:double-strand break repair via homologous recombination"/>
    <property type="evidence" value="ECO:0007669"/>
    <property type="project" value="InterPro"/>
</dbReference>
<feature type="compositionally biased region" description="Basic and acidic residues" evidence="6">
    <location>
        <begin position="2664"/>
        <end position="2674"/>
    </location>
</feature>
<feature type="region of interest" description="Disordered" evidence="6">
    <location>
        <begin position="956"/>
        <end position="976"/>
    </location>
</feature>
<evidence type="ECO:0000259" key="7">
    <source>
        <dbReference type="Pfam" id="PF09103"/>
    </source>
</evidence>
<keyword evidence="2" id="KW-0227">DNA damage</keyword>
<feature type="region of interest" description="Disordered" evidence="6">
    <location>
        <begin position="740"/>
        <end position="809"/>
    </location>
</feature>
<dbReference type="InterPro" id="IPR002093">
    <property type="entry name" value="BRCA2_repeat"/>
</dbReference>
<feature type="compositionally biased region" description="Basic and acidic residues" evidence="6">
    <location>
        <begin position="2199"/>
        <end position="2220"/>
    </location>
</feature>
<reference evidence="9 10" key="1">
    <citation type="submission" date="2009-08" db="EMBL/GenBank/DDBJ databases">
        <title>The Genome Sequence of Spizellomyces punctatus strain DAOM BR117.</title>
        <authorList>
            <consortium name="The Broad Institute Genome Sequencing Platform"/>
            <person name="Russ C."/>
            <person name="Cuomo C."/>
            <person name="Shea T."/>
            <person name="Young S.K."/>
            <person name="Zeng Q."/>
            <person name="Koehrsen M."/>
            <person name="Haas B."/>
            <person name="Borodovsky M."/>
            <person name="Guigo R."/>
            <person name="Alvarado L."/>
            <person name="Berlin A."/>
            <person name="Bochicchio J."/>
            <person name="Borenstein D."/>
            <person name="Chapman S."/>
            <person name="Chen Z."/>
            <person name="Engels R."/>
            <person name="Freedman E."/>
            <person name="Gellesch M."/>
            <person name="Goldberg J."/>
            <person name="Griggs A."/>
            <person name="Gujja S."/>
            <person name="Heiman D."/>
            <person name="Hepburn T."/>
            <person name="Howarth C."/>
            <person name="Jen D."/>
            <person name="Larson L."/>
            <person name="Lewis B."/>
            <person name="Mehta T."/>
            <person name="Park D."/>
            <person name="Pearson M."/>
            <person name="Roberts A."/>
            <person name="Saif S."/>
            <person name="Shenoy N."/>
            <person name="Sisk P."/>
            <person name="Stolte C."/>
            <person name="Sykes S."/>
            <person name="Thomson T."/>
            <person name="Walk T."/>
            <person name="White J."/>
            <person name="Yandava C."/>
            <person name="Burger G."/>
            <person name="Gray M.W."/>
            <person name="Holland P.W.H."/>
            <person name="King N."/>
            <person name="Lang F.B.F."/>
            <person name="Roger A.J."/>
            <person name="Ruiz-Trillo I."/>
            <person name="Lander E."/>
            <person name="Nusbaum C."/>
        </authorList>
    </citation>
    <scope>NUCLEOTIDE SEQUENCE [LARGE SCALE GENOMIC DNA]</scope>
    <source>
        <strain evidence="9 10">DAOM BR117</strain>
    </source>
</reference>
<dbReference type="GO" id="GO:0003677">
    <property type="term" value="F:DNA binding"/>
    <property type="evidence" value="ECO:0007669"/>
    <property type="project" value="UniProtKB-KW"/>
</dbReference>
<feature type="compositionally biased region" description="Polar residues" evidence="6">
    <location>
        <begin position="671"/>
        <end position="680"/>
    </location>
</feature>
<dbReference type="EMBL" id="KQ257452">
    <property type="protein sequence ID" value="KND03168.1"/>
    <property type="molecule type" value="Genomic_DNA"/>
</dbReference>
<sequence>MGKWKHVDQPASSTATFVVAAEIMSRPSLAGEQRTESRYAFAMTEGRVEETDWMSDGSDTFPLTAEALRGFGLASTNESEDLHRINTPLRGSNDENEKPSPLALYGSNPKQHEDEQTPRPSHTPHVPTSSSVKYRTPYNPWRITKGAETSPATDTPIKPRLLAFSSSTSDSIKSLFTPSTTRGDSVLTWSPSMETPSPGVDKRKQTPGDIAKGLRNHTLASAAGVRDDRSPIIWKVARGGSSSISPYQARLFGKESGHLNSGASTIGDHSLGQDPSTFKDVKNVMEGTGSVRRRELHAIQDILPPEKPDDEVVSPAVLSSFFEQTKRSTLNMSQNHTHSIDNAFDVKPSISYCATTAKSIRDGRGDDNARAKRILLQQSQSLRNATDQNNSRPGVEVPFAAKRLRKEGYRRASSIHGGKTGMVRQRRRSVTPELDTPKHRADRQLAPREHFATTAKRKRTLRILADGTNNLQHVQPEKTPSMRTEKRQRRATFEGALKYHRSRSPIKQQERYCAPAWEETSGATAYGATRGLGESRGANKREESTTRPPDTSSITQTRTGVELLHSKARKRQTRSHSHSPTVDVMRNSEDHFLPRSLVSTREDVDGHVTLCRDRTNGRTSSATIHTTESISSSSDDEPLERRRMRISSTTQKRNESVNLFSSSPLSSVSNIDLSPSSSEASFADVSIMDPVPPASPTPCRSQRLYRPSDQSHTPVSIGATDHGASSDFVDTSHLVTFATNLQHSVPTPQASAESSRRRSKESPSLSSPLHRGDAATDSSYRNDLSPPRFPGFSLDADDEDSDATTDDGLGMTMHSVSILDERECLGSQQLLFDLAVSQAEKEPQIPCQLPQDVVNGNLCEDPNSFDGHGSLLGGGDSQGGLLMDTPETHTASPLAEGGSDSKCVTYDHGMVHSCKVQRMNSPQSPAFLMGPEHLQQEERETCNSDGNETQATIKVEAQSSPRADEAGDQRSSSWSVCGDLNHERTRSLELDRYEINHKFALEQLKCDENDTEATTCAETSNESISPFLRTTCNSSLENTQKRIDVLLRNENSSLAAEERLANSNVQGPPAHESQDRMRNVIYNPFQAGGQDDVASSPVIDAESPRPFPAINTSASRASLTIDEADIVDTSDHGEFFQSLVEAHAVAEQGELAITDTDDIGIQQSKGKSPEVLPACHDISAQTVVIRSELAEMKPSQENHIREADRIAVERNLCHMDGMQTNAHGYQEQRIVEVERHQKRTPCEETNKIDHGMIPEPSQYSWRDDYPDFEFDQPIPEAVHHAKQFNKHSSEGGRATPPENPEGTVRNVNPTDGTSELHITVDSKVPLESQEYDFEEPEITPSLLQVLDQEISHYETANPPCIQSSVLPDTSKQGEMTRFQTASGKAVIIAPEVMEASRRLVAEEDDQNNAGRLRQPNPDMLRYGKRSSGNDYSLTPKSLVDLQLDAMLRKSHLGRASFHGHSSGRISVANPGKSAPTNDGGVPHNPRGTPDESTYDAGEDMQLNPEINQNNAASILHEAAFDTSHLNMRHNPGQSIDMITDAPGHLRSLRQDPLVYRGFNMSDQHMSPSAVLTISNDMIKERLEVEPPTKCIITERAPRSSSNSINTVDLTKIREGGDGIDRISADDSLIDHHPSPSLVHDSTPLNEFDQISSGLAPEKGLSIGDNFVEFAGFKAASGKVLPNVSKEAVARAKRILSTEERQPRSTETVNAMQSEDLMGCSFETCLPHVSQAAHDRAKQLLSNGDASLGTSAPENPLIDDKPQVKNHGGFTTGSGQSLPIISKASIDRARRFLSENAFKEEGPRISTGLIVDKPATMGFPGFMSGAGKTLPKISRAAMDRANCILSNDVGIPPFKDDEVGDHGNTAGNCVSPMTNSASCKATRQPECPSHLGAGERDDLTDMSYEGGFGSFKTGGGKELPALSKAALEKAHLLWQQDESSINTLELPVQQKEKPLIDDVHQPVVSPSTNQVEVKGSPPSGAFVGFATGRGKALRPVSGSALKKAMSLLEHEKHPTPFDEPASTITGGFTSGGGKSLPPVSAAALKKAGALLGDDTDMSSRSTYPESRGGGFGGFTSGRGKALPSVSSDSLAKARALWVDNDALPSDSHATRGSVTPGSGSGKELRRSASSVLETVTGLWEGEAKADSVGALTSAKLPSGMSIAEHTPEASISKVNTTPNARVSHTGRDGAASEAGQQSEAQRHDVRNGVTSRSERKPERTPMKQGPAPQRLANTTPGGGFAKVFRMPGLRGPSTPTTPTPTGFKRQKGFTSPFGTAANLKTPKRKTLHPAARIRSTENSPSSSHGPLRPVETPIAEKAQPLELFSLSTVEDRKTLRETFNSEWRTQTVDQLRDLGITECILAMDPIKAQTFEFQIQASPVTDCAWQQWGVKEARDALIAAGGQSNLATEEWVQNHYRWIVWKLAAMVRSCPSLLEAYWNPKKVVEQMRYRYEREINRAQRSAVKLIIERDNAPSRFLVLCVADVARRFSRNNAADPTGQIDAESNSWALELTDGWYQIKAAVDAPLERQIKKGNIAVGSKLRICGAQLLGPPEPCPVLEATDNTQLRLSANGTRRAYWDARLGYQRAPSFTLGLRQVMADGGPIPCIDVVLCRRYAVRHYEKVEGGSGIVRTEKEEEEAARNWQNSYMLMYQKLAAEYERGLDKPITRPASDRFTKRQRTSAVGPSEEPDGEQLYQDMQLADDPMAFAAQLDFKQQEALRQSMCEAWEREQAEVMEEIRDRIETAAPPRNVTHFISFRVCDYPPRDVSVDRTREAMLTIWSPDEALMGRLQEGKRFKIYNLIVKENTRDARCRLYLKAQRNTVYVERPVSQDRLDATMYRERRLLRCGELYGCQQDEEVDLVVIILDVGELFEHAVMNGPTRYFRNLLCADRSNSVVVIQLYSKARSALNFLPNDTLCCRNLEYICYDSGFGLHKLKASSNAEIRHAPRGHQEREAKQVLETWRKCDEKEIQRLRESKCNVLHRNVIYSGAFYQKAYRVPNPTGFDTSVMKISKPMPPPQSYHLVEATGNGAAHCVESGSTSPAEQTVFVNGNVLPFVRIGVQLQRDKYGTTRTILALSDEPQIVKEVEAAKVVRDAMRDSTLATGMGSVLLHIDDSSCVRICVLPSKLFVKLVQLVTQAQGESEKSLFLDLLHATPAELQQMPWGNVLMHRLRAARLRAAESQGHDTSGTEPVSLLLRLLSSATVLAEADFRSRFQQWCPNMQPDVQEFINPELVLASTLDAFVEESLYGNALRETQSARQVNMIFHSKEWESVANKLSAMLSGPILRFALSRTALAMPEYAVTDVELETDSYERARFLIDMLS</sequence>
<proteinExistence type="predicted"/>
<feature type="compositionally biased region" description="Low complexity" evidence="6">
    <location>
        <begin position="619"/>
        <end position="633"/>
    </location>
</feature>
<evidence type="ECO:0000256" key="5">
    <source>
        <dbReference type="ARBA" id="ARBA00023204"/>
    </source>
</evidence>
<feature type="domain" description="Breast cancer type 2 susceptibility protein helical" evidence="8">
    <location>
        <begin position="2387"/>
        <end position="2456"/>
    </location>
</feature>
<dbReference type="InParanoid" id="A0A0L0HQ47"/>
<dbReference type="OMA" id="SFERPMS"/>
<dbReference type="Pfam" id="PF09169">
    <property type="entry name" value="BRCA-2_helical"/>
    <property type="match status" value="1"/>
</dbReference>
<gene>
    <name evidence="9" type="ORF">SPPG_02229</name>
</gene>
<feature type="region of interest" description="Disordered" evidence="6">
    <location>
        <begin position="2664"/>
        <end position="2690"/>
    </location>
</feature>
<dbReference type="InterPro" id="IPR015525">
    <property type="entry name" value="BRCA2"/>
</dbReference>
<feature type="region of interest" description="Disordered" evidence="6">
    <location>
        <begin position="408"/>
        <end position="442"/>
    </location>
</feature>
<feature type="region of interest" description="Disordered" evidence="6">
    <location>
        <begin position="2248"/>
        <end position="2309"/>
    </location>
</feature>
<dbReference type="Gene3D" id="2.40.50.140">
    <property type="entry name" value="Nucleic acid-binding proteins"/>
    <property type="match status" value="3"/>
</dbReference>
<dbReference type="SUPFAM" id="SSF81872">
    <property type="entry name" value="BRCA2 helical domain"/>
    <property type="match status" value="1"/>
</dbReference>
<feature type="region of interest" description="Disordered" evidence="6">
    <location>
        <begin position="2164"/>
        <end position="2236"/>
    </location>
</feature>
<feature type="compositionally biased region" description="Acidic residues" evidence="6">
    <location>
        <begin position="795"/>
        <end position="805"/>
    </location>
</feature>
<dbReference type="STRING" id="645134.A0A0L0HQ47"/>
<dbReference type="SUPFAM" id="SSF81878">
    <property type="entry name" value="BRCA2 tower domain"/>
    <property type="match status" value="1"/>
</dbReference>
<feature type="compositionally biased region" description="Basic residues" evidence="6">
    <location>
        <begin position="566"/>
        <end position="577"/>
    </location>
</feature>
<keyword evidence="10" id="KW-1185">Reference proteome</keyword>
<feature type="region of interest" description="Disordered" evidence="6">
    <location>
        <begin position="2102"/>
        <end position="2127"/>
    </location>
</feature>
<dbReference type="InterPro" id="IPR012340">
    <property type="entry name" value="NA-bd_OB-fold"/>
</dbReference>
<feature type="region of interest" description="Disordered" evidence="6">
    <location>
        <begin position="1401"/>
        <end position="1433"/>
    </location>
</feature>
<dbReference type="Pfam" id="PF09103">
    <property type="entry name" value="BRCA-2_OB1"/>
    <property type="match status" value="1"/>
</dbReference>
<keyword evidence="3" id="KW-0238">DNA-binding</keyword>
<feature type="region of interest" description="Disordered" evidence="6">
    <location>
        <begin position="79"/>
        <end position="136"/>
    </location>
</feature>
<keyword evidence="4" id="KW-0233">DNA recombination</keyword>
<dbReference type="VEuPathDB" id="FungiDB:SPPG_02229"/>
<feature type="domain" description="BRCA2 OB1" evidence="7">
    <location>
        <begin position="2460"/>
        <end position="2585"/>
    </location>
</feature>
<feature type="region of interest" description="Disordered" evidence="6">
    <location>
        <begin position="610"/>
        <end position="724"/>
    </location>
</feature>
<feature type="region of interest" description="Disordered" evidence="6">
    <location>
        <begin position="175"/>
        <end position="209"/>
    </location>
</feature>
<dbReference type="PROSITE" id="PS50138">
    <property type="entry name" value="BRCA2_REPEAT"/>
    <property type="match status" value="1"/>
</dbReference>
<keyword evidence="5" id="KW-0234">DNA repair</keyword>
<feature type="compositionally biased region" description="Polar residues" evidence="6">
    <location>
        <begin position="175"/>
        <end position="195"/>
    </location>
</feature>
<feature type="region of interest" description="Disordered" evidence="6">
    <location>
        <begin position="524"/>
        <end position="583"/>
    </location>
</feature>
<dbReference type="OrthoDB" id="21095at2759"/>
<dbReference type="PANTHER" id="PTHR11289:SF0">
    <property type="entry name" value="BREAST CANCER TYPE 2 SUSCEPTIBILITY PROTEIN"/>
    <property type="match status" value="1"/>
</dbReference>
<name>A0A0L0HQ47_SPIPD</name>
<dbReference type="CDD" id="cd04493">
    <property type="entry name" value="BRCA2DBD_OB1"/>
    <property type="match status" value="1"/>
</dbReference>
<evidence type="ECO:0000256" key="1">
    <source>
        <dbReference type="ARBA" id="ARBA00022737"/>
    </source>
</evidence>
<feature type="compositionally biased region" description="Low complexity" evidence="6">
    <location>
        <begin position="656"/>
        <end position="670"/>
    </location>
</feature>
<feature type="region of interest" description="Disordered" evidence="6">
    <location>
        <begin position="2054"/>
        <end position="2074"/>
    </location>
</feature>
<feature type="region of interest" description="Disordered" evidence="6">
    <location>
        <begin position="1282"/>
        <end position="1315"/>
    </location>
</feature>
<dbReference type="RefSeq" id="XP_016611207.1">
    <property type="nucleotide sequence ID" value="XM_016750520.1"/>
</dbReference>
<dbReference type="eggNOG" id="KOG4751">
    <property type="taxonomic scope" value="Eukaryota"/>
</dbReference>
<feature type="compositionally biased region" description="Polar residues" evidence="6">
    <location>
        <begin position="1743"/>
        <end position="1752"/>
    </location>
</feature>
<accession>A0A0L0HQ47</accession>
<evidence type="ECO:0000313" key="9">
    <source>
        <dbReference type="EMBL" id="KND03168.1"/>
    </source>
</evidence>
<evidence type="ECO:0000256" key="2">
    <source>
        <dbReference type="ARBA" id="ARBA00022763"/>
    </source>
</evidence>
<evidence type="ECO:0000313" key="10">
    <source>
        <dbReference type="Proteomes" id="UP000053201"/>
    </source>
</evidence>
<dbReference type="InterPro" id="IPR015252">
    <property type="entry name" value="BRCA2_hlx"/>
</dbReference>